<evidence type="ECO:0000256" key="3">
    <source>
        <dbReference type="ARBA" id="ARBA00023136"/>
    </source>
</evidence>
<accession>A0A0F9NHB1</accession>
<evidence type="ECO:0008006" key="6">
    <source>
        <dbReference type="Google" id="ProtNLM"/>
    </source>
</evidence>
<dbReference type="InterPro" id="IPR036640">
    <property type="entry name" value="ABC1_TM_sf"/>
</dbReference>
<comment type="caution">
    <text evidence="5">The sequence shown here is derived from an EMBL/GenBank/DDBJ whole genome shotgun (WGS) entry which is preliminary data.</text>
</comment>
<protein>
    <recommendedName>
        <fullName evidence="6">ABC transmembrane type-1 domain-containing protein</fullName>
    </recommendedName>
</protein>
<name>A0A0F9NHB1_9ZZZZ</name>
<keyword evidence="3 4" id="KW-0472">Membrane</keyword>
<dbReference type="GO" id="GO:0016020">
    <property type="term" value="C:membrane"/>
    <property type="evidence" value="ECO:0007669"/>
    <property type="project" value="InterPro"/>
</dbReference>
<keyword evidence="1 4" id="KW-0812">Transmembrane</keyword>
<feature type="transmembrane region" description="Helical" evidence="4">
    <location>
        <begin position="71"/>
        <end position="94"/>
    </location>
</feature>
<evidence type="ECO:0000256" key="1">
    <source>
        <dbReference type="ARBA" id="ARBA00022692"/>
    </source>
</evidence>
<sequence length="103" mass="12009">MGIYAGMMNEDQKREYSDRELFTRYIKRMRPFRKNVGSISLFLLISTIAEIIIPLIIGICISDLSKANPNFVLVIGAGIIFLLLYITVWIMFYLRRRELGKFV</sequence>
<feature type="non-terminal residue" evidence="5">
    <location>
        <position position="103"/>
    </location>
</feature>
<dbReference type="GO" id="GO:0005524">
    <property type="term" value="F:ATP binding"/>
    <property type="evidence" value="ECO:0007669"/>
    <property type="project" value="InterPro"/>
</dbReference>
<evidence type="ECO:0000313" key="5">
    <source>
        <dbReference type="EMBL" id="KKN18905.1"/>
    </source>
</evidence>
<dbReference type="SUPFAM" id="SSF90123">
    <property type="entry name" value="ABC transporter transmembrane region"/>
    <property type="match status" value="1"/>
</dbReference>
<dbReference type="AlphaFoldDB" id="A0A0F9NHB1"/>
<evidence type="ECO:0000256" key="4">
    <source>
        <dbReference type="SAM" id="Phobius"/>
    </source>
</evidence>
<keyword evidence="2 4" id="KW-1133">Transmembrane helix</keyword>
<evidence type="ECO:0000256" key="2">
    <source>
        <dbReference type="ARBA" id="ARBA00022989"/>
    </source>
</evidence>
<reference evidence="5" key="1">
    <citation type="journal article" date="2015" name="Nature">
        <title>Complex archaea that bridge the gap between prokaryotes and eukaryotes.</title>
        <authorList>
            <person name="Spang A."/>
            <person name="Saw J.H."/>
            <person name="Jorgensen S.L."/>
            <person name="Zaremba-Niedzwiedzka K."/>
            <person name="Martijn J."/>
            <person name="Lind A.E."/>
            <person name="van Eijk R."/>
            <person name="Schleper C."/>
            <person name="Guy L."/>
            <person name="Ettema T.J."/>
        </authorList>
    </citation>
    <scope>NUCLEOTIDE SEQUENCE</scope>
</reference>
<dbReference type="Gene3D" id="1.20.1560.10">
    <property type="entry name" value="ABC transporter type 1, transmembrane domain"/>
    <property type="match status" value="1"/>
</dbReference>
<gene>
    <name evidence="5" type="ORF">LCGC14_0951010</name>
</gene>
<feature type="transmembrane region" description="Helical" evidence="4">
    <location>
        <begin position="36"/>
        <end position="59"/>
    </location>
</feature>
<proteinExistence type="predicted"/>
<dbReference type="EMBL" id="LAZR01003384">
    <property type="protein sequence ID" value="KKN18905.1"/>
    <property type="molecule type" value="Genomic_DNA"/>
</dbReference>
<organism evidence="5">
    <name type="scientific">marine sediment metagenome</name>
    <dbReference type="NCBI Taxonomy" id="412755"/>
    <lineage>
        <taxon>unclassified sequences</taxon>
        <taxon>metagenomes</taxon>
        <taxon>ecological metagenomes</taxon>
    </lineage>
</organism>